<dbReference type="Proteomes" id="UP000430670">
    <property type="component" value="Unassembled WGS sequence"/>
</dbReference>
<dbReference type="InterPro" id="IPR021729">
    <property type="entry name" value="DUF3298"/>
</dbReference>
<dbReference type="Gene3D" id="3.90.640.20">
    <property type="entry name" value="Heat-shock cognate protein, ATPase"/>
    <property type="match status" value="1"/>
</dbReference>
<name>A0A6I3SHL1_HELMO</name>
<comment type="caution">
    <text evidence="5">The sequence shown here is derived from an EMBL/GenBank/DDBJ whole genome shotgun (WGS) entry which is preliminary data.</text>
</comment>
<reference evidence="5 6" key="1">
    <citation type="submission" date="2019-11" db="EMBL/GenBank/DDBJ databases">
        <title>Whole-genome sequence of a the green, strictly anaerobic photosynthetic bacterium Heliobacillus mobilis DSM 6151.</title>
        <authorList>
            <person name="Kyndt J.A."/>
            <person name="Meyer T.E."/>
        </authorList>
    </citation>
    <scope>NUCLEOTIDE SEQUENCE [LARGE SCALE GENOMIC DNA]</scope>
    <source>
        <strain evidence="5 6">DSM 6151</strain>
    </source>
</reference>
<accession>A0A6I3SHL1</accession>
<keyword evidence="6" id="KW-1185">Reference proteome</keyword>
<dbReference type="InterPro" id="IPR012854">
    <property type="entry name" value="Cu_amine_oxidase-like_N"/>
</dbReference>
<dbReference type="Pfam" id="PF13739">
    <property type="entry name" value="PdaC"/>
    <property type="match status" value="1"/>
</dbReference>
<evidence type="ECO:0000259" key="3">
    <source>
        <dbReference type="Pfam" id="PF11738"/>
    </source>
</evidence>
<evidence type="ECO:0000313" key="6">
    <source>
        <dbReference type="Proteomes" id="UP000430670"/>
    </source>
</evidence>
<dbReference type="InterPro" id="IPR025303">
    <property type="entry name" value="PdaC"/>
</dbReference>
<feature type="domain" description="Deacetylase PdaC" evidence="4">
    <location>
        <begin position="157"/>
        <end position="250"/>
    </location>
</feature>
<dbReference type="InterPro" id="IPR037126">
    <property type="entry name" value="PdaC/RsiV-like_sf"/>
</dbReference>
<feature type="domain" description="DUF3298" evidence="3">
    <location>
        <begin position="269"/>
        <end position="339"/>
    </location>
</feature>
<dbReference type="Gene3D" id="3.30.457.10">
    <property type="entry name" value="Copper amine oxidase-like, N-terminal domain"/>
    <property type="match status" value="1"/>
</dbReference>
<dbReference type="RefSeq" id="WP_155475375.1">
    <property type="nucleotide sequence ID" value="NZ_WNKU01000003.1"/>
</dbReference>
<evidence type="ECO:0000259" key="4">
    <source>
        <dbReference type="Pfam" id="PF13739"/>
    </source>
</evidence>
<feature type="signal peptide" evidence="1">
    <location>
        <begin position="1"/>
        <end position="22"/>
    </location>
</feature>
<evidence type="ECO:0000259" key="2">
    <source>
        <dbReference type="Pfam" id="PF07833"/>
    </source>
</evidence>
<dbReference type="AlphaFoldDB" id="A0A6I3SHL1"/>
<evidence type="ECO:0000313" key="5">
    <source>
        <dbReference type="EMBL" id="MTV48272.1"/>
    </source>
</evidence>
<sequence length="349" mass="39278">MHKRSSLLLISAALWTSAIGTAYGSGNPSVPIQLDGTPMPFSGRVMNDQTFVPLRDISEQLNFSVKWDEPSQSITLVKGSKEILLHIGKADVSVNGHDLFLNSTPEIIDDRTFVPLRFIAENLGTEVKWQPNTRTVALRSIPESPILISNQKEQSDDSDVSIKIQYPQLDGLADPTVQTKINRILKERVDSFKKNNIGTLRESLVELRDAGAKNMTMAIDCNYEVKYNQHGLISFFFRDYIYSGGAHGMTYASSITVSTTNGKVYSLPDLFQDDSYIPLINRDVSQYFTEQINQPLSGFTSIPRDQNFYLSPEGLVVYFQLYEYTPYVYGFPEVVIPYSDLDSLMTIHL</sequence>
<gene>
    <name evidence="5" type="ORF">GJ688_04640</name>
</gene>
<dbReference type="SUPFAM" id="SSF55383">
    <property type="entry name" value="Copper amine oxidase, domain N"/>
    <property type="match status" value="1"/>
</dbReference>
<dbReference type="EMBL" id="WNKU01000003">
    <property type="protein sequence ID" value="MTV48272.1"/>
    <property type="molecule type" value="Genomic_DNA"/>
</dbReference>
<evidence type="ECO:0000256" key="1">
    <source>
        <dbReference type="SAM" id="SignalP"/>
    </source>
</evidence>
<dbReference type="Pfam" id="PF07833">
    <property type="entry name" value="Cu_amine_oxidN1"/>
    <property type="match status" value="1"/>
</dbReference>
<dbReference type="Pfam" id="PF11738">
    <property type="entry name" value="DUF3298"/>
    <property type="match status" value="1"/>
</dbReference>
<protein>
    <submittedName>
        <fullName evidence="5">DUF4163 domain-containing protein</fullName>
    </submittedName>
</protein>
<dbReference type="OrthoDB" id="9816096at2"/>
<dbReference type="Gene3D" id="3.30.565.40">
    <property type="entry name" value="Fervidobacterium nodosum Rt17-B1 like"/>
    <property type="match status" value="1"/>
</dbReference>
<feature type="chain" id="PRO_5039379978" evidence="1">
    <location>
        <begin position="23"/>
        <end position="349"/>
    </location>
</feature>
<organism evidence="5 6">
    <name type="scientific">Heliobacterium mobile</name>
    <name type="common">Heliobacillus mobilis</name>
    <dbReference type="NCBI Taxonomy" id="28064"/>
    <lineage>
        <taxon>Bacteria</taxon>
        <taxon>Bacillati</taxon>
        <taxon>Bacillota</taxon>
        <taxon>Clostridia</taxon>
        <taxon>Eubacteriales</taxon>
        <taxon>Heliobacteriaceae</taxon>
        <taxon>Heliobacterium</taxon>
    </lineage>
</organism>
<feature type="domain" description="Copper amine oxidase-like N-terminal" evidence="2">
    <location>
        <begin position="38"/>
        <end position="137"/>
    </location>
</feature>
<proteinExistence type="predicted"/>
<dbReference type="InterPro" id="IPR036582">
    <property type="entry name" value="Mao_N_sf"/>
</dbReference>
<keyword evidence="1" id="KW-0732">Signal</keyword>